<dbReference type="RefSeq" id="XP_040757792.1">
    <property type="nucleotide sequence ID" value="XM_040910277.1"/>
</dbReference>
<organism evidence="1 2">
    <name type="scientific">Laetiporus sulphureus 93-53</name>
    <dbReference type="NCBI Taxonomy" id="1314785"/>
    <lineage>
        <taxon>Eukaryota</taxon>
        <taxon>Fungi</taxon>
        <taxon>Dikarya</taxon>
        <taxon>Basidiomycota</taxon>
        <taxon>Agaricomycotina</taxon>
        <taxon>Agaricomycetes</taxon>
        <taxon>Polyporales</taxon>
        <taxon>Laetiporus</taxon>
    </lineage>
</organism>
<dbReference type="InterPro" id="IPR006995">
    <property type="entry name" value="ATP_synth_F0_jsu"/>
</dbReference>
<evidence type="ECO:0000313" key="1">
    <source>
        <dbReference type="EMBL" id="KZT00052.1"/>
    </source>
</evidence>
<name>A0A165B1G7_9APHY</name>
<protein>
    <recommendedName>
        <fullName evidence="3">ATPase, F0 complex, subunit J</fullName>
    </recommendedName>
</protein>
<gene>
    <name evidence="1" type="ORF">LAESUDRAFT_732643</name>
</gene>
<sequence>MSFFGFRKWPTPVAKPLWPFITAGFVTYYFVNKLQDMAVKSEKYKNDPRNPYAEQIAKEAHH</sequence>
<dbReference type="Pfam" id="PF04911">
    <property type="entry name" value="ATP-synt_J"/>
    <property type="match status" value="1"/>
</dbReference>
<evidence type="ECO:0000313" key="2">
    <source>
        <dbReference type="Proteomes" id="UP000076871"/>
    </source>
</evidence>
<dbReference type="OrthoDB" id="5520611at2759"/>
<dbReference type="GO" id="GO:0045259">
    <property type="term" value="C:proton-transporting ATP synthase complex"/>
    <property type="evidence" value="ECO:0007669"/>
    <property type="project" value="InterPro"/>
</dbReference>
<dbReference type="GO" id="GO:0046933">
    <property type="term" value="F:proton-transporting ATP synthase activity, rotational mechanism"/>
    <property type="evidence" value="ECO:0007669"/>
    <property type="project" value="TreeGrafter"/>
</dbReference>
<dbReference type="AlphaFoldDB" id="A0A165B1G7"/>
<dbReference type="GeneID" id="63827306"/>
<dbReference type="STRING" id="1314785.A0A165B1G7"/>
<keyword evidence="2" id="KW-1185">Reference proteome</keyword>
<proteinExistence type="predicted"/>
<dbReference type="Proteomes" id="UP000076871">
    <property type="component" value="Unassembled WGS sequence"/>
</dbReference>
<dbReference type="FunCoup" id="A0A165B1G7">
    <property type="interactions" value="63"/>
</dbReference>
<dbReference type="PANTHER" id="PTHR28060">
    <property type="entry name" value="ATP SYNTHASE SUBUNIT J, MITOCHONDRIAL"/>
    <property type="match status" value="1"/>
</dbReference>
<dbReference type="PANTHER" id="PTHR28060:SF1">
    <property type="entry name" value="ATP SYNTHASE SUBUNIT J, MITOCHONDRIAL"/>
    <property type="match status" value="1"/>
</dbReference>
<dbReference type="EMBL" id="KV427699">
    <property type="protein sequence ID" value="KZT00052.1"/>
    <property type="molecule type" value="Genomic_DNA"/>
</dbReference>
<accession>A0A165B1G7</accession>
<evidence type="ECO:0008006" key="3">
    <source>
        <dbReference type="Google" id="ProtNLM"/>
    </source>
</evidence>
<dbReference type="InParanoid" id="A0A165B1G7"/>
<reference evidence="1 2" key="1">
    <citation type="journal article" date="2016" name="Mol. Biol. Evol.">
        <title>Comparative Genomics of Early-Diverging Mushroom-Forming Fungi Provides Insights into the Origins of Lignocellulose Decay Capabilities.</title>
        <authorList>
            <person name="Nagy L.G."/>
            <person name="Riley R."/>
            <person name="Tritt A."/>
            <person name="Adam C."/>
            <person name="Daum C."/>
            <person name="Floudas D."/>
            <person name="Sun H."/>
            <person name="Yadav J.S."/>
            <person name="Pangilinan J."/>
            <person name="Larsson K.H."/>
            <person name="Matsuura K."/>
            <person name="Barry K."/>
            <person name="Labutti K."/>
            <person name="Kuo R."/>
            <person name="Ohm R.A."/>
            <person name="Bhattacharya S.S."/>
            <person name="Shirouzu T."/>
            <person name="Yoshinaga Y."/>
            <person name="Martin F.M."/>
            <person name="Grigoriev I.V."/>
            <person name="Hibbett D.S."/>
        </authorList>
    </citation>
    <scope>NUCLEOTIDE SEQUENCE [LARGE SCALE GENOMIC DNA]</scope>
    <source>
        <strain evidence="1 2">93-53</strain>
    </source>
</reference>